<feature type="region of interest" description="Disordered" evidence="1">
    <location>
        <begin position="131"/>
        <end position="204"/>
    </location>
</feature>
<feature type="compositionally biased region" description="Basic and acidic residues" evidence="1">
    <location>
        <begin position="181"/>
        <end position="193"/>
    </location>
</feature>
<dbReference type="PANTHER" id="PTHR38166:SF1">
    <property type="entry name" value="C2H2-TYPE DOMAIN-CONTAINING PROTEIN"/>
    <property type="match status" value="1"/>
</dbReference>
<dbReference type="EMBL" id="JAANBB010000069">
    <property type="protein sequence ID" value="KAF7551905.1"/>
    <property type="molecule type" value="Genomic_DNA"/>
</dbReference>
<dbReference type="PANTHER" id="PTHR38166">
    <property type="entry name" value="C2H2-TYPE DOMAIN-CONTAINING PROTEIN-RELATED"/>
    <property type="match status" value="1"/>
</dbReference>
<evidence type="ECO:0008006" key="4">
    <source>
        <dbReference type="Google" id="ProtNLM"/>
    </source>
</evidence>
<accession>A0A9P5LGY0</accession>
<evidence type="ECO:0000256" key="1">
    <source>
        <dbReference type="SAM" id="MobiDB-lite"/>
    </source>
</evidence>
<reference evidence="2" key="1">
    <citation type="submission" date="2020-03" db="EMBL/GenBank/DDBJ databases">
        <title>Draft Genome Sequence of Cylindrodendrum hubeiense.</title>
        <authorList>
            <person name="Buettner E."/>
            <person name="Kellner H."/>
        </authorList>
    </citation>
    <scope>NUCLEOTIDE SEQUENCE</scope>
    <source>
        <strain evidence="2">IHI 201604</strain>
    </source>
</reference>
<proteinExistence type="predicted"/>
<keyword evidence="3" id="KW-1185">Reference proteome</keyword>
<comment type="caution">
    <text evidence="2">The sequence shown here is derived from an EMBL/GenBank/DDBJ whole genome shotgun (WGS) entry which is preliminary data.</text>
</comment>
<dbReference type="Proteomes" id="UP000722485">
    <property type="component" value="Unassembled WGS sequence"/>
</dbReference>
<organism evidence="2 3">
    <name type="scientific">Cylindrodendrum hubeiense</name>
    <dbReference type="NCBI Taxonomy" id="595255"/>
    <lineage>
        <taxon>Eukaryota</taxon>
        <taxon>Fungi</taxon>
        <taxon>Dikarya</taxon>
        <taxon>Ascomycota</taxon>
        <taxon>Pezizomycotina</taxon>
        <taxon>Sordariomycetes</taxon>
        <taxon>Hypocreomycetidae</taxon>
        <taxon>Hypocreales</taxon>
        <taxon>Nectriaceae</taxon>
        <taxon>Cylindrodendrum</taxon>
    </lineage>
</organism>
<feature type="compositionally biased region" description="Basic and acidic residues" evidence="1">
    <location>
        <begin position="65"/>
        <end position="81"/>
    </location>
</feature>
<feature type="region of interest" description="Disordered" evidence="1">
    <location>
        <begin position="1"/>
        <end position="94"/>
    </location>
</feature>
<evidence type="ECO:0000313" key="2">
    <source>
        <dbReference type="EMBL" id="KAF7551905.1"/>
    </source>
</evidence>
<sequence length="371" mass="42228">MRPFKASKRPGGFTRPATKEKLATTSQSEPSTSRRRIKKAFASLTSRLHFRSRSRTRNARHHFGHHGDRGDQRHPESHPESQRGPGAFLKRQLTPRFTLNGIDFSITSRKDSARKQGLNKPQITLTVRCALPGEPAGQGPQGYSEGGGGGQGSNHESPYNPTRLMGARPNLAKGRGRKRKPPGDEPPNRDGFKKPKFGKPYKKPRVACPFYKHDRKAHPKCRNAELRTVADVRRHIMRAPAHRQPTHCPICKCIFEGRDDAELRHRLHEHIRQQENPCVERHVIVPGVTEDQKKKLEDSRNRAGSLTENWYEVWEILFPTVPRPNSPYHTGTEVQEMFDELMEKFRESELGQQVAAKNPAHTELHLRGKAQ</sequence>
<name>A0A9P5LGY0_9HYPO</name>
<protein>
    <recommendedName>
        <fullName evidence="4">C2H2-type domain-containing protein</fullName>
    </recommendedName>
</protein>
<gene>
    <name evidence="2" type="ORF">G7Z17_g4683</name>
</gene>
<dbReference type="AlphaFoldDB" id="A0A9P5LGY0"/>
<feature type="compositionally biased region" description="Basic residues" evidence="1">
    <location>
        <begin position="48"/>
        <end position="64"/>
    </location>
</feature>
<evidence type="ECO:0000313" key="3">
    <source>
        <dbReference type="Proteomes" id="UP000722485"/>
    </source>
</evidence>
<feature type="compositionally biased region" description="Basic residues" evidence="1">
    <location>
        <begin position="194"/>
        <end position="204"/>
    </location>
</feature>
<dbReference type="OrthoDB" id="5106864at2759"/>